<evidence type="ECO:0000313" key="2">
    <source>
        <dbReference type="EMBL" id="KAA4646398.1"/>
    </source>
</evidence>
<comment type="caution">
    <text evidence="2">The sequence shown here is derived from an EMBL/GenBank/DDBJ whole genome shotgun (WGS) entry which is preliminary data.</text>
</comment>
<feature type="compositionally biased region" description="Polar residues" evidence="1">
    <location>
        <begin position="225"/>
        <end position="238"/>
    </location>
</feature>
<evidence type="ECO:0000256" key="1">
    <source>
        <dbReference type="SAM" id="MobiDB-lite"/>
    </source>
</evidence>
<proteinExistence type="predicted"/>
<feature type="region of interest" description="Disordered" evidence="1">
    <location>
        <begin position="210"/>
        <end position="293"/>
    </location>
</feature>
<feature type="non-terminal residue" evidence="2">
    <location>
        <position position="377"/>
    </location>
</feature>
<reference evidence="2 3" key="1">
    <citation type="journal article" date="2019" name="Nat. Med.">
        <title>A library of human gut bacterial isolates paired with longitudinal multiomics data enables mechanistic microbiome research.</title>
        <authorList>
            <person name="Poyet M."/>
            <person name="Groussin M."/>
            <person name="Gibbons S.M."/>
            <person name="Avila-Pacheco J."/>
            <person name="Jiang X."/>
            <person name="Kearney S.M."/>
            <person name="Perrotta A.R."/>
            <person name="Berdy B."/>
            <person name="Zhao S."/>
            <person name="Lieberman T.D."/>
            <person name="Swanson P.K."/>
            <person name="Smith M."/>
            <person name="Roesemann S."/>
            <person name="Alexander J.E."/>
            <person name="Rich S.A."/>
            <person name="Livny J."/>
            <person name="Vlamakis H."/>
            <person name="Clish C."/>
            <person name="Bullock K."/>
            <person name="Deik A."/>
            <person name="Scott J."/>
            <person name="Pierce K.A."/>
            <person name="Xavier R.J."/>
            <person name="Alm E.J."/>
        </authorList>
    </citation>
    <scope>NUCLEOTIDE SEQUENCE [LARGE SCALE GENOMIC DNA]</scope>
    <source>
        <strain evidence="2 3">BIOML-A14</strain>
    </source>
</reference>
<feature type="region of interest" description="Disordered" evidence="1">
    <location>
        <begin position="22"/>
        <end position="42"/>
    </location>
</feature>
<feature type="non-terminal residue" evidence="2">
    <location>
        <position position="1"/>
    </location>
</feature>
<sequence length="377" mass="41878">NIIFLTKDSADKFANEARTLISDMRSKQQQGNSQKKTEASGNRLVTDERYAELRERMRKKLLGQMNIGIDPEILAIGTEMAVYHLEKGSRKFAEYAKAMIVDLGDSIRPYLKAFYNGARDLPEVSENGLNTDMTSYDEVQKFDVANFDKSGIDALATAETVTKEAEVAGEVEVALERIKKTRSTRKKSEKKTVNLQQSNELGLFGSLFDNNETNNEDGRIHQESTKITGTQREVNSENGAGGTDRRSMLPPQSGNARSTVHMERGTRLSDDAIDEPKNTRNNHSDRGTNYAPTSVDARIEANIKAIELAQQLIESGELATPKQMAVLRKFSGWGGLGKVFSDNTYSTRLQQLMGTEAYQEAVMSANSAYYTPAYVVD</sequence>
<dbReference type="AlphaFoldDB" id="A0A642C842"/>
<accession>A0A642C842</accession>
<organism evidence="2 3">
    <name type="scientific">Bacteroides ovatus</name>
    <dbReference type="NCBI Taxonomy" id="28116"/>
    <lineage>
        <taxon>Bacteria</taxon>
        <taxon>Pseudomonadati</taxon>
        <taxon>Bacteroidota</taxon>
        <taxon>Bacteroidia</taxon>
        <taxon>Bacteroidales</taxon>
        <taxon>Bacteroidaceae</taxon>
        <taxon>Bacteroides</taxon>
    </lineage>
</organism>
<protein>
    <submittedName>
        <fullName evidence="2">Uncharacterized protein</fullName>
    </submittedName>
</protein>
<name>A0A642C842_BACOV</name>
<dbReference type="Proteomes" id="UP000435985">
    <property type="component" value="Unassembled WGS sequence"/>
</dbReference>
<feature type="compositionally biased region" description="Basic and acidic residues" evidence="1">
    <location>
        <begin position="260"/>
        <end position="286"/>
    </location>
</feature>
<dbReference type="EMBL" id="VWFO01000662">
    <property type="protein sequence ID" value="KAA4646398.1"/>
    <property type="molecule type" value="Genomic_DNA"/>
</dbReference>
<gene>
    <name evidence="2" type="ORF">F3B98_32535</name>
</gene>
<evidence type="ECO:0000313" key="3">
    <source>
        <dbReference type="Proteomes" id="UP000435985"/>
    </source>
</evidence>